<evidence type="ECO:0000313" key="1">
    <source>
        <dbReference type="EMBL" id="MEY9473017.1"/>
    </source>
</evidence>
<accession>A0ABV4GQ35</accession>
<keyword evidence="2" id="KW-1185">Reference proteome</keyword>
<sequence length="76" mass="8565">MVWSATDNVSLISSLNRPGDPEVVTTDSTESMSEWLQEFPWRIERVLIAHTLLTDCAPCQVAVSYHRYRVPGVNGM</sequence>
<comment type="caution">
    <text evidence="1">The sequence shown here is derived from an EMBL/GenBank/DDBJ whole genome shotgun (WGS) entry which is preliminary data.</text>
</comment>
<protein>
    <submittedName>
        <fullName evidence="1">Uncharacterized protein</fullName>
    </submittedName>
</protein>
<gene>
    <name evidence="1" type="ORF">ABH992_005416</name>
</gene>
<reference evidence="1 2" key="1">
    <citation type="submission" date="2024-07" db="EMBL/GenBank/DDBJ databases">
        <title>Genomic Encyclopedia of Type Strains, Phase V (KMG-V): Genome sequencing to study the core and pangenomes of soil and plant-associated prokaryotes.</title>
        <authorList>
            <person name="Whitman W."/>
        </authorList>
    </citation>
    <scope>NUCLEOTIDE SEQUENCE [LARGE SCALE GENOMIC DNA]</scope>
    <source>
        <strain evidence="1 2">USDA 222</strain>
    </source>
</reference>
<dbReference type="EMBL" id="JBGBZN010000002">
    <property type="protein sequence ID" value="MEY9473017.1"/>
    <property type="molecule type" value="Genomic_DNA"/>
</dbReference>
<organism evidence="1 2">
    <name type="scientific">Bradyrhizobium yuanmingense</name>
    <dbReference type="NCBI Taxonomy" id="108015"/>
    <lineage>
        <taxon>Bacteria</taxon>
        <taxon>Pseudomonadati</taxon>
        <taxon>Pseudomonadota</taxon>
        <taxon>Alphaproteobacteria</taxon>
        <taxon>Hyphomicrobiales</taxon>
        <taxon>Nitrobacteraceae</taxon>
        <taxon>Bradyrhizobium</taxon>
    </lineage>
</organism>
<dbReference type="Proteomes" id="UP001565474">
    <property type="component" value="Unassembled WGS sequence"/>
</dbReference>
<proteinExistence type="predicted"/>
<name>A0ABV4GQ35_9BRAD</name>
<evidence type="ECO:0000313" key="2">
    <source>
        <dbReference type="Proteomes" id="UP001565474"/>
    </source>
</evidence>